<feature type="domain" description="CAAX prenyl protease 2/Lysostaphin resistance protein A-like" evidence="2">
    <location>
        <begin position="124"/>
        <end position="222"/>
    </location>
</feature>
<keyword evidence="1" id="KW-0812">Transmembrane</keyword>
<evidence type="ECO:0000313" key="4">
    <source>
        <dbReference type="Proteomes" id="UP001567572"/>
    </source>
</evidence>
<dbReference type="InterPro" id="IPR042150">
    <property type="entry name" value="MmRce1-like"/>
</dbReference>
<dbReference type="AlphaFoldDB" id="A0ABD5LZI9"/>
<organism evidence="3 4">
    <name type="scientific">Halorubrum miltondacostae</name>
    <dbReference type="NCBI Taxonomy" id="3076378"/>
    <lineage>
        <taxon>Archaea</taxon>
        <taxon>Methanobacteriati</taxon>
        <taxon>Methanobacteriota</taxon>
        <taxon>Stenosarchaea group</taxon>
        <taxon>Halobacteria</taxon>
        <taxon>Halobacteriales</taxon>
        <taxon>Haloferacaceae</taxon>
        <taxon>Halorubrum</taxon>
    </lineage>
</organism>
<evidence type="ECO:0000256" key="1">
    <source>
        <dbReference type="SAM" id="Phobius"/>
    </source>
</evidence>
<dbReference type="Pfam" id="PF02517">
    <property type="entry name" value="Rce1-like"/>
    <property type="match status" value="1"/>
</dbReference>
<dbReference type="RefSeq" id="WP_371160932.1">
    <property type="nucleotide sequence ID" value="NZ_JBEDNX010000004.1"/>
</dbReference>
<dbReference type="EMBL" id="JBEDNY010000002">
    <property type="protein sequence ID" value="MEZ3163429.1"/>
    <property type="molecule type" value="Genomic_DNA"/>
</dbReference>
<gene>
    <name evidence="3" type="ORF">ABNG04_06015</name>
</gene>
<dbReference type="Proteomes" id="UP001567572">
    <property type="component" value="Unassembled WGS sequence"/>
</dbReference>
<dbReference type="PANTHER" id="PTHR35797">
    <property type="entry name" value="PROTEASE-RELATED"/>
    <property type="match status" value="1"/>
</dbReference>
<comment type="caution">
    <text evidence="3">The sequence shown here is derived from an EMBL/GenBank/DDBJ whole genome shotgun (WGS) entry which is preliminary data.</text>
</comment>
<reference evidence="3 4" key="1">
    <citation type="submission" date="2024-06" db="EMBL/GenBank/DDBJ databases">
        <title>Halorubrum miltondacostae sp. nov., a potential PHA producer isolated from an inland solar saltern in Rio Maior, Portugal.</title>
        <authorList>
            <person name="Albuquerque L."/>
            <person name="Viver T."/>
            <person name="Barroso C."/>
            <person name="Claudino R."/>
            <person name="Galvan M."/>
            <person name="Simoes G."/>
            <person name="Lobo Da Cunha A."/>
            <person name="Egas C."/>
        </authorList>
    </citation>
    <scope>NUCLEOTIDE SEQUENCE [LARGE SCALE GENOMIC DNA]</scope>
    <source>
        <strain evidence="3 4">RMP-11</strain>
    </source>
</reference>
<proteinExistence type="predicted"/>
<keyword evidence="4" id="KW-1185">Reference proteome</keyword>
<keyword evidence="1" id="KW-1133">Transmembrane helix</keyword>
<feature type="transmembrane region" description="Helical" evidence="1">
    <location>
        <begin position="115"/>
        <end position="134"/>
    </location>
</feature>
<dbReference type="PANTHER" id="PTHR35797:SF1">
    <property type="entry name" value="PROTEASE"/>
    <property type="match status" value="1"/>
</dbReference>
<dbReference type="GO" id="GO:0004175">
    <property type="term" value="F:endopeptidase activity"/>
    <property type="evidence" value="ECO:0007669"/>
    <property type="project" value="UniProtKB-ARBA"/>
</dbReference>
<keyword evidence="1" id="KW-0472">Membrane</keyword>
<evidence type="ECO:0000313" key="3">
    <source>
        <dbReference type="EMBL" id="MEZ3163429.1"/>
    </source>
</evidence>
<dbReference type="InterPro" id="IPR003675">
    <property type="entry name" value="Rce1/LyrA-like_dom"/>
</dbReference>
<feature type="transmembrane region" description="Helical" evidence="1">
    <location>
        <begin position="210"/>
        <end position="233"/>
    </location>
</feature>
<dbReference type="PROSITE" id="PS51257">
    <property type="entry name" value="PROKAR_LIPOPROTEIN"/>
    <property type="match status" value="1"/>
</dbReference>
<protein>
    <submittedName>
        <fullName evidence="3">Type II CAAX endopeptidase family protein</fullName>
    </submittedName>
</protein>
<dbReference type="GO" id="GO:0080120">
    <property type="term" value="P:CAAX-box protein maturation"/>
    <property type="evidence" value="ECO:0007669"/>
    <property type="project" value="UniProtKB-ARBA"/>
</dbReference>
<feature type="transmembrane region" description="Helical" evidence="1">
    <location>
        <begin position="155"/>
        <end position="173"/>
    </location>
</feature>
<feature type="transmembrane region" description="Helical" evidence="1">
    <location>
        <begin position="185"/>
        <end position="203"/>
    </location>
</feature>
<evidence type="ECO:0000259" key="2">
    <source>
        <dbReference type="Pfam" id="PF02517"/>
    </source>
</evidence>
<feature type="transmembrane region" description="Helical" evidence="1">
    <location>
        <begin position="84"/>
        <end position="109"/>
    </location>
</feature>
<sequence length="241" mass="25665">MVSARVPLVTAHPLAAFLGIACAFSWSTWFLGSLIQSTRTLAVATIVVGGFGPALAAVAVRWAAGRTVRTWLATRLRWRVAPRWYAAALLVPVLIYGIGAAALVAAGATVRVDRFGWGVLAFLGGLPVATLVTGGNEEIGWRGFLLPRLQRRHGAFRASILVGLAWAGWHLPVYVLPFGLVEGPYVLFVPFIVLVSVVLTWLYNSTEGSVFLAMITHGAVNSATGLFVGLLAVESVDAFIL</sequence>
<feature type="transmembrane region" description="Helical" evidence="1">
    <location>
        <begin position="41"/>
        <end position="64"/>
    </location>
</feature>
<name>A0ABD5LZI9_9EURY</name>
<accession>A0ABD5LZI9</accession>